<evidence type="ECO:0000256" key="1">
    <source>
        <dbReference type="ARBA" id="ARBA00001933"/>
    </source>
</evidence>
<dbReference type="Gene3D" id="3.40.50.150">
    <property type="entry name" value="Vaccinia Virus protein VP39"/>
    <property type="match status" value="1"/>
</dbReference>
<evidence type="ECO:0000259" key="8">
    <source>
        <dbReference type="Pfam" id="PF00291"/>
    </source>
</evidence>
<evidence type="ECO:0000259" key="9">
    <source>
        <dbReference type="Pfam" id="PF13649"/>
    </source>
</evidence>
<dbReference type="AlphaFoldDB" id="A0A1W7AE46"/>
<evidence type="ECO:0000313" key="10">
    <source>
        <dbReference type="EMBL" id="ARQ07885.1"/>
    </source>
</evidence>
<comment type="cofactor">
    <cofactor evidence="1">
        <name>pyridoxal 5'-phosphate</name>
        <dbReference type="ChEBI" id="CHEBI:597326"/>
    </cofactor>
</comment>
<dbReference type="KEGG" id="mcak:MCCS_23050"/>
<dbReference type="Pfam" id="PF13649">
    <property type="entry name" value="Methyltransf_25"/>
    <property type="match status" value="1"/>
</dbReference>
<comment type="subunit">
    <text evidence="3">Homodimer.</text>
</comment>
<dbReference type="CDD" id="cd01561">
    <property type="entry name" value="CBS_like"/>
    <property type="match status" value="1"/>
</dbReference>
<dbReference type="SUPFAM" id="SSF53335">
    <property type="entry name" value="S-adenosyl-L-methionine-dependent methyltransferases"/>
    <property type="match status" value="1"/>
</dbReference>
<evidence type="ECO:0000313" key="11">
    <source>
        <dbReference type="Proteomes" id="UP000194154"/>
    </source>
</evidence>
<keyword evidence="7" id="KW-0198">Cysteine biosynthesis</keyword>
<sequence>MNNKNRGVFMSLPFMDIFKEWASEYDDAVTGQNPEYKDVFSNYDFMIEEATKHAGKRVTEFGPGTGNLTNMLLKRGLDVQAVEPSVDMAKLGEAKTGITFERGDFLNFNARETDTFISSFAFHHLTDKEKRDAIAQYKPLLSEDGNIIILDTMFNSLDEKEQIKSHYNALGYHNLVEDLDREYYPLKETMEGIANDLGFDYHSTQLNRFAHLQILTKKKVKTPADLIGNTPLVELKHFPLNKGNRLFAKLEFYNLGGSVKDRLGVNILEQALHRGDIQNGTVVEATAGNTGIGLALICQQHGLKLRVYVPEKFSIEKQSIMRALGAEIVNTPTEKGMLFAREEALKFAQETGAFYTNQFESEDNPSSYDKLADEIKRDAGKVDAIVAGAGSGGTFTGLAKHFKESYRVIVEPEGSILNGGESGSHRTEGIGVEKWPVFLHKELIDAVETISDIDAFTRVSELAQKEGLLVGSSSGAALHAALKIQENMTNSNIVVIFPDAAERYLSQQIFNIKGE</sequence>
<dbReference type="OrthoDB" id="9808024at2"/>
<keyword evidence="6" id="KW-0663">Pyridoxal phosphate</keyword>
<dbReference type="SUPFAM" id="SSF53686">
    <property type="entry name" value="Tryptophan synthase beta subunit-like PLP-dependent enzymes"/>
    <property type="match status" value="1"/>
</dbReference>
<dbReference type="EC" id="2.5.1.47" evidence="10"/>
<dbReference type="Gene3D" id="3.40.50.1100">
    <property type="match status" value="2"/>
</dbReference>
<dbReference type="InterPro" id="IPR041698">
    <property type="entry name" value="Methyltransf_25"/>
</dbReference>
<organism evidence="10 11">
    <name type="scientific">Macrococcoides canis</name>
    <dbReference type="NCBI Taxonomy" id="1855823"/>
    <lineage>
        <taxon>Bacteria</taxon>
        <taxon>Bacillati</taxon>
        <taxon>Bacillota</taxon>
        <taxon>Bacilli</taxon>
        <taxon>Bacillales</taxon>
        <taxon>Staphylococcaceae</taxon>
        <taxon>Macrococcoides</taxon>
    </lineage>
</organism>
<keyword evidence="11" id="KW-1185">Reference proteome</keyword>
<keyword evidence="5 10" id="KW-0808">Transferase</keyword>
<feature type="domain" description="Tryptophan synthase beta chain-like PALP" evidence="8">
    <location>
        <begin position="225"/>
        <end position="499"/>
    </location>
</feature>
<protein>
    <submittedName>
        <fullName evidence="10">Cysteine synthase</fullName>
        <ecNumber evidence="10">2.5.1.47</ecNumber>
    </submittedName>
</protein>
<dbReference type="GO" id="GO:0004124">
    <property type="term" value="F:cysteine synthase activity"/>
    <property type="evidence" value="ECO:0007669"/>
    <property type="project" value="UniProtKB-EC"/>
</dbReference>
<keyword evidence="4" id="KW-0028">Amino-acid biosynthesis</keyword>
<dbReference type="EMBL" id="CP021059">
    <property type="protein sequence ID" value="ARQ07885.1"/>
    <property type="molecule type" value="Genomic_DNA"/>
</dbReference>
<dbReference type="PANTHER" id="PTHR10314">
    <property type="entry name" value="CYSTATHIONINE BETA-SYNTHASE"/>
    <property type="match status" value="1"/>
</dbReference>
<dbReference type="Pfam" id="PF00291">
    <property type="entry name" value="PALP"/>
    <property type="match status" value="1"/>
</dbReference>
<accession>A0A1W7AE46</accession>
<evidence type="ECO:0000256" key="5">
    <source>
        <dbReference type="ARBA" id="ARBA00022679"/>
    </source>
</evidence>
<evidence type="ECO:0000256" key="6">
    <source>
        <dbReference type="ARBA" id="ARBA00022898"/>
    </source>
</evidence>
<feature type="domain" description="Methyltransferase" evidence="9">
    <location>
        <begin position="58"/>
        <end position="145"/>
    </location>
</feature>
<dbReference type="FunFam" id="3.40.50.1100:FF:000016">
    <property type="entry name" value="Cysteine synthase A"/>
    <property type="match status" value="1"/>
</dbReference>
<reference evidence="10 11" key="1">
    <citation type="journal article" date="2017" name="Int. J. Syst. Evol. Microbiol.">
        <title>Macrococcus canis sp. nov., a skin bacterium associated with infections in dogs.</title>
        <authorList>
            <person name="Gobeli Brawand S."/>
            <person name="Cotting K."/>
            <person name="Gomez-Sanz E."/>
            <person name="Collaud A."/>
            <person name="Thomann A."/>
            <person name="Brodard I."/>
            <person name="Rodriguez-Campos S."/>
            <person name="Strauss C."/>
            <person name="Perreten V."/>
        </authorList>
    </citation>
    <scope>NUCLEOTIDE SEQUENCE [LARGE SCALE GENOMIC DNA]</scope>
    <source>
        <strain evidence="10 11">KM45013</strain>
    </source>
</reference>
<dbReference type="InterPro" id="IPR050214">
    <property type="entry name" value="Cys_Synth/Cystath_Beta-Synth"/>
</dbReference>
<gene>
    <name evidence="10" type="primary">cysM</name>
    <name evidence="10" type="ORF">MCCS_23050</name>
</gene>
<evidence type="ECO:0000256" key="2">
    <source>
        <dbReference type="ARBA" id="ARBA00007103"/>
    </source>
</evidence>
<proteinExistence type="inferred from homology"/>
<dbReference type="InterPro" id="IPR001926">
    <property type="entry name" value="TrpB-like_PALP"/>
</dbReference>
<dbReference type="Proteomes" id="UP000194154">
    <property type="component" value="Chromosome"/>
</dbReference>
<evidence type="ECO:0000256" key="4">
    <source>
        <dbReference type="ARBA" id="ARBA00022605"/>
    </source>
</evidence>
<evidence type="ECO:0000256" key="7">
    <source>
        <dbReference type="ARBA" id="ARBA00023192"/>
    </source>
</evidence>
<dbReference type="InterPro" id="IPR036052">
    <property type="entry name" value="TrpB-like_PALP_sf"/>
</dbReference>
<dbReference type="InterPro" id="IPR029063">
    <property type="entry name" value="SAM-dependent_MTases_sf"/>
</dbReference>
<comment type="similarity">
    <text evidence="2">Belongs to the cysteine synthase/cystathionine beta-synthase family.</text>
</comment>
<name>A0A1W7AE46_9STAP</name>
<dbReference type="STRING" id="1855823.MCCS_23050"/>
<evidence type="ECO:0000256" key="3">
    <source>
        <dbReference type="ARBA" id="ARBA00011738"/>
    </source>
</evidence>